<proteinExistence type="predicted"/>
<dbReference type="RefSeq" id="WP_188699638.1">
    <property type="nucleotide sequence ID" value="NZ_BMMQ01000001.1"/>
</dbReference>
<dbReference type="InterPro" id="IPR016181">
    <property type="entry name" value="Acyl_CoA_acyltransferase"/>
</dbReference>
<sequence>MNFTIEPVAVPATADDGAWRSYVALINRAYERDSGSALLPWDPSVLLSQYAVRTHRVIDGFVALAGGELVGAASLEYDRSTARDVEFAVATDPADAELHDALLAHLERHARELGRSNASAYVSSPVDIRTLSDDEILRPASGFGGVPLAAPEVQTMLARGYSLGQVERCSVYRRTADPSPLQARLDAASAVAGPDYEAVWWSGRTPDEYVDAYAYAISRMSTDIPHGELEVEEQTWDASRVRAREARVEPTGETWAITAVVHHPTGRIVAFNELVIPPDRTQATMNYGTIALSDHRGHRLGTIVKCLGLLRWLEFAPESPAVVTFNAEENRYMLDVNEAVGFTPSHWEGAWSTQL</sequence>
<name>A0ABQ2MWH3_9MICO</name>
<dbReference type="SUPFAM" id="SSF55729">
    <property type="entry name" value="Acyl-CoA N-acyltransferases (Nat)"/>
    <property type="match status" value="1"/>
</dbReference>
<dbReference type="EMBL" id="BMMQ01000001">
    <property type="protein sequence ID" value="GGO59625.1"/>
    <property type="molecule type" value="Genomic_DNA"/>
</dbReference>
<accession>A0ABQ2MWH3</accession>
<protein>
    <recommendedName>
        <fullName evidence="3">N-acetyltransferase domain-containing protein</fullName>
    </recommendedName>
</protein>
<keyword evidence="2" id="KW-1185">Reference proteome</keyword>
<organism evidence="1 2">
    <name type="scientific">Microbacterium nanhaiense</name>
    <dbReference type="NCBI Taxonomy" id="1301026"/>
    <lineage>
        <taxon>Bacteria</taxon>
        <taxon>Bacillati</taxon>
        <taxon>Actinomycetota</taxon>
        <taxon>Actinomycetes</taxon>
        <taxon>Micrococcales</taxon>
        <taxon>Microbacteriaceae</taxon>
        <taxon>Microbacterium</taxon>
    </lineage>
</organism>
<evidence type="ECO:0000313" key="1">
    <source>
        <dbReference type="EMBL" id="GGO59625.1"/>
    </source>
</evidence>
<dbReference type="Proteomes" id="UP000638043">
    <property type="component" value="Unassembled WGS sequence"/>
</dbReference>
<evidence type="ECO:0000313" key="2">
    <source>
        <dbReference type="Proteomes" id="UP000638043"/>
    </source>
</evidence>
<dbReference type="Gene3D" id="3.40.630.30">
    <property type="match status" value="1"/>
</dbReference>
<reference evidence="2" key="1">
    <citation type="journal article" date="2019" name="Int. J. Syst. Evol. Microbiol.">
        <title>The Global Catalogue of Microorganisms (GCM) 10K type strain sequencing project: providing services to taxonomists for standard genome sequencing and annotation.</title>
        <authorList>
            <consortium name="The Broad Institute Genomics Platform"/>
            <consortium name="The Broad Institute Genome Sequencing Center for Infectious Disease"/>
            <person name="Wu L."/>
            <person name="Ma J."/>
        </authorList>
    </citation>
    <scope>NUCLEOTIDE SEQUENCE [LARGE SCALE GENOMIC DNA]</scope>
    <source>
        <strain evidence="2">CGMCC 4.7181</strain>
    </source>
</reference>
<evidence type="ECO:0008006" key="3">
    <source>
        <dbReference type="Google" id="ProtNLM"/>
    </source>
</evidence>
<comment type="caution">
    <text evidence="1">The sequence shown here is derived from an EMBL/GenBank/DDBJ whole genome shotgun (WGS) entry which is preliminary data.</text>
</comment>
<gene>
    <name evidence="1" type="ORF">GCM10010910_03050</name>
</gene>